<reference evidence="1 2" key="1">
    <citation type="submission" date="2020-10" db="EMBL/GenBank/DDBJ databases">
        <title>Connecting structure to function with the recovery of over 1000 high-quality activated sludge metagenome-assembled genomes encoding full-length rRNA genes using long-read sequencing.</title>
        <authorList>
            <person name="Singleton C.M."/>
            <person name="Petriglieri F."/>
            <person name="Kristensen J.M."/>
            <person name="Kirkegaard R.H."/>
            <person name="Michaelsen T.Y."/>
            <person name="Andersen M.H."/>
            <person name="Karst S.M."/>
            <person name="Dueholm M.S."/>
            <person name="Nielsen P.H."/>
            <person name="Albertsen M."/>
        </authorList>
    </citation>
    <scope>NUCLEOTIDE SEQUENCE [LARGE SCALE GENOMIC DNA]</scope>
    <source>
        <strain evidence="1">EsbW_18-Q3-R4-48_BATAC.463</strain>
    </source>
</reference>
<proteinExistence type="predicted"/>
<dbReference type="Proteomes" id="UP000739411">
    <property type="component" value="Unassembled WGS sequence"/>
</dbReference>
<dbReference type="EMBL" id="JADJMS010000047">
    <property type="protein sequence ID" value="MBK7416996.1"/>
    <property type="molecule type" value="Genomic_DNA"/>
</dbReference>
<dbReference type="AlphaFoldDB" id="A0A935KE30"/>
<sequence length="134" mass="14863">MLEHSGGLGSAPLVVTCNERLPTGSRMKLVWGKGIRAANGTPSRKEESFIYQVREPFKATLSCEREKLGAPCSPLLAITLSFNAPFDAQVVGKIQADGRRRVHASRWTRTSRAASRKRFYNRSLSPHPSRKTPN</sequence>
<evidence type="ECO:0000313" key="1">
    <source>
        <dbReference type="EMBL" id="MBK7416996.1"/>
    </source>
</evidence>
<evidence type="ECO:0000313" key="2">
    <source>
        <dbReference type="Proteomes" id="UP000739411"/>
    </source>
</evidence>
<accession>A0A935KE30</accession>
<protein>
    <submittedName>
        <fullName evidence="1">Uncharacterized protein</fullName>
    </submittedName>
</protein>
<comment type="caution">
    <text evidence="1">The sequence shown here is derived from an EMBL/GenBank/DDBJ whole genome shotgun (WGS) entry which is preliminary data.</text>
</comment>
<name>A0A935KE30_9RHOO</name>
<organism evidence="1 2">
    <name type="scientific">Candidatus Dechloromonas phosphorivorans</name>
    <dbReference type="NCBI Taxonomy" id="2899244"/>
    <lineage>
        <taxon>Bacteria</taxon>
        <taxon>Pseudomonadati</taxon>
        <taxon>Pseudomonadota</taxon>
        <taxon>Betaproteobacteria</taxon>
        <taxon>Rhodocyclales</taxon>
        <taxon>Azonexaceae</taxon>
        <taxon>Dechloromonas</taxon>
    </lineage>
</organism>
<gene>
    <name evidence="1" type="ORF">IPJ38_19735</name>
</gene>